<accession>A0ACC1TGA1</accession>
<protein>
    <submittedName>
        <fullName evidence="1">Uncharacterized protein</fullName>
    </submittedName>
</protein>
<gene>
    <name evidence="1" type="ORF">F5876DRAFT_84552</name>
</gene>
<proteinExistence type="predicted"/>
<organism evidence="1 2">
    <name type="scientific">Lentinula aff. lateritia</name>
    <dbReference type="NCBI Taxonomy" id="2804960"/>
    <lineage>
        <taxon>Eukaryota</taxon>
        <taxon>Fungi</taxon>
        <taxon>Dikarya</taxon>
        <taxon>Basidiomycota</taxon>
        <taxon>Agaricomycotina</taxon>
        <taxon>Agaricomycetes</taxon>
        <taxon>Agaricomycetidae</taxon>
        <taxon>Agaricales</taxon>
        <taxon>Marasmiineae</taxon>
        <taxon>Omphalotaceae</taxon>
        <taxon>Lentinula</taxon>
    </lineage>
</organism>
<dbReference type="Proteomes" id="UP001163835">
    <property type="component" value="Unassembled WGS sequence"/>
</dbReference>
<evidence type="ECO:0000313" key="1">
    <source>
        <dbReference type="EMBL" id="KAJ3803742.1"/>
    </source>
</evidence>
<dbReference type="EMBL" id="MU796873">
    <property type="protein sequence ID" value="KAJ3803742.1"/>
    <property type="molecule type" value="Genomic_DNA"/>
</dbReference>
<name>A0ACC1TGA1_9AGAR</name>
<keyword evidence="2" id="KW-1185">Reference proteome</keyword>
<reference evidence="1" key="1">
    <citation type="submission" date="2022-09" db="EMBL/GenBank/DDBJ databases">
        <title>A Global Phylogenomic Analysis of the Shiitake Genus Lentinula.</title>
        <authorList>
            <consortium name="DOE Joint Genome Institute"/>
            <person name="Sierra-Patev S."/>
            <person name="Min B."/>
            <person name="Naranjo-Ortiz M."/>
            <person name="Looney B."/>
            <person name="Konkel Z."/>
            <person name="Slot J.C."/>
            <person name="Sakamoto Y."/>
            <person name="Steenwyk J.L."/>
            <person name="Rokas A."/>
            <person name="Carro J."/>
            <person name="Camarero S."/>
            <person name="Ferreira P."/>
            <person name="Molpeceres G."/>
            <person name="Ruiz-Duenas F.J."/>
            <person name="Serrano A."/>
            <person name="Henrissat B."/>
            <person name="Drula E."/>
            <person name="Hughes K.W."/>
            <person name="Mata J.L."/>
            <person name="Ishikawa N.K."/>
            <person name="Vargas-Isla R."/>
            <person name="Ushijima S."/>
            <person name="Smith C.A."/>
            <person name="Ahrendt S."/>
            <person name="Andreopoulos W."/>
            <person name="He G."/>
            <person name="Labutti K."/>
            <person name="Lipzen A."/>
            <person name="Ng V."/>
            <person name="Riley R."/>
            <person name="Sandor L."/>
            <person name="Barry K."/>
            <person name="Martinez A.T."/>
            <person name="Xiao Y."/>
            <person name="Gibbons J.G."/>
            <person name="Terashima K."/>
            <person name="Grigoriev I.V."/>
            <person name="Hibbett D.S."/>
        </authorList>
    </citation>
    <scope>NUCLEOTIDE SEQUENCE</scope>
    <source>
        <strain evidence="1">TMI1499</strain>
    </source>
</reference>
<comment type="caution">
    <text evidence="1">The sequence shown here is derived from an EMBL/GenBank/DDBJ whole genome shotgun (WGS) entry which is preliminary data.</text>
</comment>
<sequence length="121" mass="14142">MFVYGEENIVLYGEEKTDASRHNKTVRISPQKLHVGDIVDIAFSMVAFGKGNKLKARLLLCNITLLDKWLKQKAKNQFLSVKSQPMLRRRREFDNDEDEEDARKRMRHMDIADTNEMQAES</sequence>
<evidence type="ECO:0000313" key="2">
    <source>
        <dbReference type="Proteomes" id="UP001163835"/>
    </source>
</evidence>